<accession>A0ABS4W352</accession>
<dbReference type="PRINTS" id="PR00038">
    <property type="entry name" value="HTHLUXR"/>
</dbReference>
<dbReference type="EMBL" id="JAGINU010000001">
    <property type="protein sequence ID" value="MBP2370622.1"/>
    <property type="molecule type" value="Genomic_DNA"/>
</dbReference>
<dbReference type="Pfam" id="PF00072">
    <property type="entry name" value="Response_reg"/>
    <property type="match status" value="1"/>
</dbReference>
<keyword evidence="3 8" id="KW-0238">DNA-binding</keyword>
<evidence type="ECO:0000259" key="7">
    <source>
        <dbReference type="PROSITE" id="PS50110"/>
    </source>
</evidence>
<dbReference type="SMART" id="SM00448">
    <property type="entry name" value="REC"/>
    <property type="match status" value="1"/>
</dbReference>
<dbReference type="RefSeq" id="WP_210034051.1">
    <property type="nucleotide sequence ID" value="NZ_JAGINU010000001.1"/>
</dbReference>
<keyword evidence="1 5" id="KW-0597">Phosphoprotein</keyword>
<protein>
    <submittedName>
        <fullName evidence="8">DNA-binding NarL/FixJ family response regulator</fullName>
    </submittedName>
</protein>
<evidence type="ECO:0000256" key="5">
    <source>
        <dbReference type="PROSITE-ProRule" id="PRU00169"/>
    </source>
</evidence>
<keyword evidence="2" id="KW-0805">Transcription regulation</keyword>
<dbReference type="Gene3D" id="3.40.50.2300">
    <property type="match status" value="1"/>
</dbReference>
<dbReference type="SUPFAM" id="SSF52172">
    <property type="entry name" value="CheY-like"/>
    <property type="match status" value="1"/>
</dbReference>
<dbReference type="GO" id="GO:0003677">
    <property type="term" value="F:DNA binding"/>
    <property type="evidence" value="ECO:0007669"/>
    <property type="project" value="UniProtKB-KW"/>
</dbReference>
<evidence type="ECO:0000259" key="6">
    <source>
        <dbReference type="PROSITE" id="PS50043"/>
    </source>
</evidence>
<dbReference type="InterPro" id="IPR058245">
    <property type="entry name" value="NreC/VraR/RcsB-like_REC"/>
</dbReference>
<sequence>MGTVDEVRVLLADDQPLIRAGLRVLLETEDGYAVAAEASDGAEAVRRTRQTRPDVVLMDIRMPGTDGLDALADITADPELADTRVIVLTTFDLDEYVYRALRCGASGFLLKDTEPVSLLRAIDLVHAGEALLAPSVTRRLITEFARHGPAAPRVVDRLAVLTGREREVLGLVGRGHTNGEIAAELVISPATARTHVGRLLTKLDARDRVQLVVIAHETGLVGTAR</sequence>
<dbReference type="SMART" id="SM00421">
    <property type="entry name" value="HTH_LUXR"/>
    <property type="match status" value="1"/>
</dbReference>
<keyword evidence="9" id="KW-1185">Reference proteome</keyword>
<dbReference type="InterPro" id="IPR001789">
    <property type="entry name" value="Sig_transdc_resp-reg_receiver"/>
</dbReference>
<organism evidence="8 9">
    <name type="scientific">Pseudonocardia parietis</name>
    <dbReference type="NCBI Taxonomy" id="570936"/>
    <lineage>
        <taxon>Bacteria</taxon>
        <taxon>Bacillati</taxon>
        <taxon>Actinomycetota</taxon>
        <taxon>Actinomycetes</taxon>
        <taxon>Pseudonocardiales</taxon>
        <taxon>Pseudonocardiaceae</taxon>
        <taxon>Pseudonocardia</taxon>
    </lineage>
</organism>
<evidence type="ECO:0000313" key="8">
    <source>
        <dbReference type="EMBL" id="MBP2370622.1"/>
    </source>
</evidence>
<name>A0ABS4W352_9PSEU</name>
<dbReference type="InterPro" id="IPR016032">
    <property type="entry name" value="Sig_transdc_resp-reg_C-effctor"/>
</dbReference>
<dbReference type="CDD" id="cd06170">
    <property type="entry name" value="LuxR_C_like"/>
    <property type="match status" value="1"/>
</dbReference>
<feature type="domain" description="HTH luxR-type" evidence="6">
    <location>
        <begin position="154"/>
        <end position="219"/>
    </location>
</feature>
<evidence type="ECO:0000256" key="3">
    <source>
        <dbReference type="ARBA" id="ARBA00023125"/>
    </source>
</evidence>
<dbReference type="InterPro" id="IPR011006">
    <property type="entry name" value="CheY-like_superfamily"/>
</dbReference>
<dbReference type="SUPFAM" id="SSF46894">
    <property type="entry name" value="C-terminal effector domain of the bipartite response regulators"/>
    <property type="match status" value="1"/>
</dbReference>
<proteinExistence type="predicted"/>
<dbReference type="Proteomes" id="UP001519295">
    <property type="component" value="Unassembled WGS sequence"/>
</dbReference>
<feature type="domain" description="Response regulatory" evidence="7">
    <location>
        <begin position="8"/>
        <end position="126"/>
    </location>
</feature>
<reference evidence="8 9" key="1">
    <citation type="submission" date="2021-03" db="EMBL/GenBank/DDBJ databases">
        <title>Sequencing the genomes of 1000 actinobacteria strains.</title>
        <authorList>
            <person name="Klenk H.-P."/>
        </authorList>
    </citation>
    <scope>NUCLEOTIDE SEQUENCE [LARGE SCALE GENOMIC DNA]</scope>
    <source>
        <strain evidence="8 9">DSM 45256</strain>
    </source>
</reference>
<evidence type="ECO:0000256" key="1">
    <source>
        <dbReference type="ARBA" id="ARBA00022553"/>
    </source>
</evidence>
<feature type="modified residue" description="4-aspartylphosphate" evidence="5">
    <location>
        <position position="59"/>
    </location>
</feature>
<gene>
    <name evidence="8" type="ORF">JOF36_006318</name>
</gene>
<evidence type="ECO:0000256" key="4">
    <source>
        <dbReference type="ARBA" id="ARBA00023163"/>
    </source>
</evidence>
<dbReference type="PANTHER" id="PTHR43214">
    <property type="entry name" value="TWO-COMPONENT RESPONSE REGULATOR"/>
    <property type="match status" value="1"/>
</dbReference>
<dbReference type="PROSITE" id="PS50043">
    <property type="entry name" value="HTH_LUXR_2"/>
    <property type="match status" value="1"/>
</dbReference>
<keyword evidence="4" id="KW-0804">Transcription</keyword>
<dbReference type="InterPro" id="IPR039420">
    <property type="entry name" value="WalR-like"/>
</dbReference>
<dbReference type="CDD" id="cd17535">
    <property type="entry name" value="REC_NarL-like"/>
    <property type="match status" value="1"/>
</dbReference>
<evidence type="ECO:0000313" key="9">
    <source>
        <dbReference type="Proteomes" id="UP001519295"/>
    </source>
</evidence>
<dbReference type="Pfam" id="PF00196">
    <property type="entry name" value="GerE"/>
    <property type="match status" value="1"/>
</dbReference>
<comment type="caution">
    <text evidence="8">The sequence shown here is derived from an EMBL/GenBank/DDBJ whole genome shotgun (WGS) entry which is preliminary data.</text>
</comment>
<dbReference type="PANTHER" id="PTHR43214:SF24">
    <property type="entry name" value="TRANSCRIPTIONAL REGULATORY PROTEIN NARL-RELATED"/>
    <property type="match status" value="1"/>
</dbReference>
<dbReference type="PROSITE" id="PS50110">
    <property type="entry name" value="RESPONSE_REGULATORY"/>
    <property type="match status" value="1"/>
</dbReference>
<evidence type="ECO:0000256" key="2">
    <source>
        <dbReference type="ARBA" id="ARBA00023015"/>
    </source>
</evidence>
<dbReference type="InterPro" id="IPR000792">
    <property type="entry name" value="Tscrpt_reg_LuxR_C"/>
</dbReference>